<dbReference type="OrthoDB" id="2119228at2759"/>
<evidence type="ECO:0008006" key="4">
    <source>
        <dbReference type="Google" id="ProtNLM"/>
    </source>
</evidence>
<evidence type="ECO:0000313" key="3">
    <source>
        <dbReference type="Proteomes" id="UP000275078"/>
    </source>
</evidence>
<dbReference type="InterPro" id="IPR036514">
    <property type="entry name" value="SGNH_hydro_sf"/>
</dbReference>
<reference evidence="2 3" key="1">
    <citation type="journal article" date="2018" name="Nat. Ecol. Evol.">
        <title>Pezizomycetes genomes reveal the molecular basis of ectomycorrhizal truffle lifestyle.</title>
        <authorList>
            <person name="Murat C."/>
            <person name="Payen T."/>
            <person name="Noel B."/>
            <person name="Kuo A."/>
            <person name="Morin E."/>
            <person name="Chen J."/>
            <person name="Kohler A."/>
            <person name="Krizsan K."/>
            <person name="Balestrini R."/>
            <person name="Da Silva C."/>
            <person name="Montanini B."/>
            <person name="Hainaut M."/>
            <person name="Levati E."/>
            <person name="Barry K.W."/>
            <person name="Belfiori B."/>
            <person name="Cichocki N."/>
            <person name="Clum A."/>
            <person name="Dockter R.B."/>
            <person name="Fauchery L."/>
            <person name="Guy J."/>
            <person name="Iotti M."/>
            <person name="Le Tacon F."/>
            <person name="Lindquist E.A."/>
            <person name="Lipzen A."/>
            <person name="Malagnac F."/>
            <person name="Mello A."/>
            <person name="Molinier V."/>
            <person name="Miyauchi S."/>
            <person name="Poulain J."/>
            <person name="Riccioni C."/>
            <person name="Rubini A."/>
            <person name="Sitrit Y."/>
            <person name="Splivallo R."/>
            <person name="Traeger S."/>
            <person name="Wang M."/>
            <person name="Zifcakova L."/>
            <person name="Wipf D."/>
            <person name="Zambonelli A."/>
            <person name="Paolocci F."/>
            <person name="Nowrousian M."/>
            <person name="Ottonello S."/>
            <person name="Baldrian P."/>
            <person name="Spatafora J.W."/>
            <person name="Henrissat B."/>
            <person name="Nagy L.G."/>
            <person name="Aury J.M."/>
            <person name="Wincker P."/>
            <person name="Grigoriev I.V."/>
            <person name="Bonfante P."/>
            <person name="Martin F.M."/>
        </authorList>
    </citation>
    <scope>NUCLEOTIDE SEQUENCE [LARGE SCALE GENOMIC DNA]</scope>
    <source>
        <strain evidence="2 3">RN42</strain>
    </source>
</reference>
<name>A0A3N4I7U2_ASCIM</name>
<feature type="signal peptide" evidence="1">
    <location>
        <begin position="1"/>
        <end position="21"/>
    </location>
</feature>
<evidence type="ECO:0000256" key="1">
    <source>
        <dbReference type="SAM" id="SignalP"/>
    </source>
</evidence>
<keyword evidence="3" id="KW-1185">Reference proteome</keyword>
<organism evidence="2 3">
    <name type="scientific">Ascobolus immersus RN42</name>
    <dbReference type="NCBI Taxonomy" id="1160509"/>
    <lineage>
        <taxon>Eukaryota</taxon>
        <taxon>Fungi</taxon>
        <taxon>Dikarya</taxon>
        <taxon>Ascomycota</taxon>
        <taxon>Pezizomycotina</taxon>
        <taxon>Pezizomycetes</taxon>
        <taxon>Pezizales</taxon>
        <taxon>Ascobolaceae</taxon>
        <taxon>Ascobolus</taxon>
    </lineage>
</organism>
<feature type="chain" id="PRO_5017928064" description="SGNH hydrolase-type esterase domain-containing protein" evidence="1">
    <location>
        <begin position="22"/>
        <end position="309"/>
    </location>
</feature>
<evidence type="ECO:0000313" key="2">
    <source>
        <dbReference type="EMBL" id="RPA82152.1"/>
    </source>
</evidence>
<dbReference type="EMBL" id="ML119673">
    <property type="protein sequence ID" value="RPA82152.1"/>
    <property type="molecule type" value="Genomic_DNA"/>
</dbReference>
<dbReference type="Proteomes" id="UP000275078">
    <property type="component" value="Unassembled WGS sequence"/>
</dbReference>
<sequence length="309" mass="34922">MLTISRSVFFLFAMGAYLTQAMSIPDQTDPKHSAPTPNLPDDSKAHRKIRIMPLGDPITAKASNPSHKLHPLYITNIIQGCWRTYLWDSLNDYNYTSIAEFVGSQVSNSTSDCAMCDHQLHHENHELEAREMIPLLSVWLEAETPDVVLLQAGMKDLRMQRGIEPTIAAIDTLVDLMRAANPDVNVLVAKLFPEVQCFGEGKEIIYTALDFNAALETWARSKQDFRSPLMLVGEHTRCPGWESTDWFYELDDTNIAWDMKITERLQHPMIAFIELAENRGVGSLIPNTRTLARASNESDNCFGVVWEPK</sequence>
<protein>
    <recommendedName>
        <fullName evidence="4">SGNH hydrolase-type esterase domain-containing protein</fullName>
    </recommendedName>
</protein>
<proteinExistence type="predicted"/>
<dbReference type="AlphaFoldDB" id="A0A3N4I7U2"/>
<accession>A0A3N4I7U2</accession>
<keyword evidence="1" id="KW-0732">Signal</keyword>
<dbReference type="Gene3D" id="3.40.50.1110">
    <property type="entry name" value="SGNH hydrolase"/>
    <property type="match status" value="1"/>
</dbReference>
<dbReference type="SUPFAM" id="SSF52266">
    <property type="entry name" value="SGNH hydrolase"/>
    <property type="match status" value="1"/>
</dbReference>
<gene>
    <name evidence="2" type="ORF">BJ508DRAFT_305812</name>
</gene>